<accession>A0A6C0I208</accession>
<organism evidence="2">
    <name type="scientific">viral metagenome</name>
    <dbReference type="NCBI Taxonomy" id="1070528"/>
    <lineage>
        <taxon>unclassified sequences</taxon>
        <taxon>metagenomes</taxon>
        <taxon>organismal metagenomes</taxon>
    </lineage>
</organism>
<dbReference type="AlphaFoldDB" id="A0A6C0I208"/>
<name>A0A6C0I208_9ZZZZ</name>
<feature type="transmembrane region" description="Helical" evidence="1">
    <location>
        <begin position="63"/>
        <end position="85"/>
    </location>
</feature>
<keyword evidence="1" id="KW-0472">Membrane</keyword>
<proteinExistence type="predicted"/>
<protein>
    <recommendedName>
        <fullName evidence="3">EamA domain-containing protein</fullName>
    </recommendedName>
</protein>
<feature type="transmembrane region" description="Helical" evidence="1">
    <location>
        <begin position="32"/>
        <end position="56"/>
    </location>
</feature>
<evidence type="ECO:0000256" key="1">
    <source>
        <dbReference type="SAM" id="Phobius"/>
    </source>
</evidence>
<feature type="transmembrane region" description="Helical" evidence="1">
    <location>
        <begin position="91"/>
        <end position="110"/>
    </location>
</feature>
<reference evidence="2" key="1">
    <citation type="journal article" date="2020" name="Nature">
        <title>Giant virus diversity and host interactions through global metagenomics.</title>
        <authorList>
            <person name="Schulz F."/>
            <person name="Roux S."/>
            <person name="Paez-Espino D."/>
            <person name="Jungbluth S."/>
            <person name="Walsh D.A."/>
            <person name="Denef V.J."/>
            <person name="McMahon K.D."/>
            <person name="Konstantinidis K.T."/>
            <person name="Eloe-Fadrosh E.A."/>
            <person name="Kyrpides N.C."/>
            <person name="Woyke T."/>
        </authorList>
    </citation>
    <scope>NUCLEOTIDE SEQUENCE</scope>
    <source>
        <strain evidence="2">GVMAG-M-3300023184-18</strain>
    </source>
</reference>
<evidence type="ECO:0000313" key="2">
    <source>
        <dbReference type="EMBL" id="QHT86812.1"/>
    </source>
</evidence>
<evidence type="ECO:0008006" key="3">
    <source>
        <dbReference type="Google" id="ProtNLM"/>
    </source>
</evidence>
<keyword evidence="1" id="KW-1133">Transmembrane helix</keyword>
<keyword evidence="1" id="KW-0812">Transmembrane</keyword>
<sequence length="117" mass="13323">MFFYIFILLLISEAFGLASNYPNRLLKEHPFMLLLGISVIASVFSNLISFPTIYYLGKTQNIIIIQCTLLVCSVVSAMLINKFILKEKVHTGSYITMFVIVVILIAHNILTKPFYDK</sequence>
<dbReference type="EMBL" id="MN740076">
    <property type="protein sequence ID" value="QHT86812.1"/>
    <property type="molecule type" value="Genomic_DNA"/>
</dbReference>